<evidence type="ECO:0000259" key="6">
    <source>
        <dbReference type="Pfam" id="PF08281"/>
    </source>
</evidence>
<evidence type="ECO:0000259" key="5">
    <source>
        <dbReference type="Pfam" id="PF04542"/>
    </source>
</evidence>
<dbReference type="RefSeq" id="WP_141169512.1">
    <property type="nucleotide sequence ID" value="NZ_CP041185.1"/>
</dbReference>
<gene>
    <name evidence="7" type="ORF">FJQ89_06320</name>
</gene>
<dbReference type="Pfam" id="PF08281">
    <property type="entry name" value="Sigma70_r4_2"/>
    <property type="match status" value="1"/>
</dbReference>
<evidence type="ECO:0000256" key="2">
    <source>
        <dbReference type="ARBA" id="ARBA00023015"/>
    </source>
</evidence>
<dbReference type="InterPro" id="IPR013325">
    <property type="entry name" value="RNA_pol_sigma_r2"/>
</dbReference>
<dbReference type="PANTHER" id="PTHR43133:SF53">
    <property type="entry name" value="ECF RNA POLYMERASE SIGMA-E FACTOR"/>
    <property type="match status" value="1"/>
</dbReference>
<evidence type="ECO:0000313" key="7">
    <source>
        <dbReference type="EMBL" id="QDG70077.1"/>
    </source>
</evidence>
<keyword evidence="3" id="KW-0731">Sigma factor</keyword>
<organism evidence="7 8">
    <name type="scientific">Janthinobacterium tructae</name>
    <dbReference type="NCBI Taxonomy" id="2590869"/>
    <lineage>
        <taxon>Bacteria</taxon>
        <taxon>Pseudomonadati</taxon>
        <taxon>Pseudomonadota</taxon>
        <taxon>Betaproteobacteria</taxon>
        <taxon>Burkholderiales</taxon>
        <taxon>Oxalobacteraceae</taxon>
        <taxon>Janthinobacterium</taxon>
    </lineage>
</organism>
<feature type="domain" description="RNA polymerase sigma-70 region 2" evidence="5">
    <location>
        <begin position="24"/>
        <end position="88"/>
    </location>
</feature>
<dbReference type="SUPFAM" id="SSF88946">
    <property type="entry name" value="Sigma2 domain of RNA polymerase sigma factors"/>
    <property type="match status" value="1"/>
</dbReference>
<feature type="domain" description="RNA polymerase sigma factor 70 region 4 type 2" evidence="6">
    <location>
        <begin position="130"/>
        <end position="180"/>
    </location>
</feature>
<dbReference type="PANTHER" id="PTHR43133">
    <property type="entry name" value="RNA POLYMERASE ECF-TYPE SIGMA FACTO"/>
    <property type="match status" value="1"/>
</dbReference>
<evidence type="ECO:0000313" key="8">
    <source>
        <dbReference type="Proteomes" id="UP000316665"/>
    </source>
</evidence>
<dbReference type="InterPro" id="IPR036388">
    <property type="entry name" value="WH-like_DNA-bd_sf"/>
</dbReference>
<dbReference type="GO" id="GO:0003677">
    <property type="term" value="F:DNA binding"/>
    <property type="evidence" value="ECO:0007669"/>
    <property type="project" value="InterPro"/>
</dbReference>
<protein>
    <submittedName>
        <fullName evidence="7">Sigma-70 family RNA polymerase sigma factor</fullName>
    </submittedName>
</protein>
<dbReference type="NCBIfam" id="TIGR02937">
    <property type="entry name" value="sigma70-ECF"/>
    <property type="match status" value="1"/>
</dbReference>
<dbReference type="OrthoDB" id="8708718at2"/>
<dbReference type="GO" id="GO:0006352">
    <property type="term" value="P:DNA-templated transcription initiation"/>
    <property type="evidence" value="ECO:0007669"/>
    <property type="project" value="InterPro"/>
</dbReference>
<dbReference type="CDD" id="cd06171">
    <property type="entry name" value="Sigma70_r4"/>
    <property type="match status" value="1"/>
</dbReference>
<keyword evidence="2" id="KW-0805">Transcription regulation</keyword>
<dbReference type="GO" id="GO:0016987">
    <property type="term" value="F:sigma factor activity"/>
    <property type="evidence" value="ECO:0007669"/>
    <property type="project" value="UniProtKB-KW"/>
</dbReference>
<sequence length="189" mass="21775">MLENNENFIRESICVGDPSAFHTLYVKYSVHMRSLVSHHVHHKQDIDDMVQIIFLNAFQWFKECRSYSTLYAWLYSIAMNSIEHYYRNELKIESSTLCSFDGVNDVVDALNISNENSPEGICSAMEAGLEIVRLIANLPPLLKEALLLRENDGMSYGEIAMKMGCPMGTVRSRIHRVRAEIRKRLEKDD</sequence>
<keyword evidence="4" id="KW-0804">Transcription</keyword>
<evidence type="ECO:0000256" key="3">
    <source>
        <dbReference type="ARBA" id="ARBA00023082"/>
    </source>
</evidence>
<accession>A0A4Y6RC93</accession>
<comment type="similarity">
    <text evidence="1">Belongs to the sigma-70 factor family. ECF subfamily.</text>
</comment>
<keyword evidence="8" id="KW-1185">Reference proteome</keyword>
<dbReference type="AlphaFoldDB" id="A0A4Y6RC93"/>
<dbReference type="EMBL" id="CP041185">
    <property type="protein sequence ID" value="QDG70077.1"/>
    <property type="molecule type" value="Genomic_DNA"/>
</dbReference>
<dbReference type="InterPro" id="IPR013324">
    <property type="entry name" value="RNA_pol_sigma_r3/r4-like"/>
</dbReference>
<dbReference type="InterPro" id="IPR039425">
    <property type="entry name" value="RNA_pol_sigma-70-like"/>
</dbReference>
<dbReference type="InterPro" id="IPR014284">
    <property type="entry name" value="RNA_pol_sigma-70_dom"/>
</dbReference>
<dbReference type="Gene3D" id="1.10.1740.10">
    <property type="match status" value="1"/>
</dbReference>
<reference evidence="7 8" key="1">
    <citation type="submission" date="2019-06" db="EMBL/GenBank/DDBJ databases">
        <title>Complete genome sequence of Janthinobacterium sp. SNU WT3 isolated from diseased rainbow trout.</title>
        <authorList>
            <person name="Oh W.T."/>
            <person name="Park S.C."/>
        </authorList>
    </citation>
    <scope>NUCLEOTIDE SEQUENCE [LARGE SCALE GENOMIC DNA]</scope>
    <source>
        <strain evidence="7 8">SNU WT3</strain>
    </source>
</reference>
<evidence type="ECO:0000256" key="4">
    <source>
        <dbReference type="ARBA" id="ARBA00023163"/>
    </source>
</evidence>
<dbReference type="SUPFAM" id="SSF88659">
    <property type="entry name" value="Sigma3 and sigma4 domains of RNA polymerase sigma factors"/>
    <property type="match status" value="1"/>
</dbReference>
<evidence type="ECO:0000256" key="1">
    <source>
        <dbReference type="ARBA" id="ARBA00010641"/>
    </source>
</evidence>
<dbReference type="Pfam" id="PF04542">
    <property type="entry name" value="Sigma70_r2"/>
    <property type="match status" value="1"/>
</dbReference>
<dbReference type="InterPro" id="IPR013249">
    <property type="entry name" value="RNA_pol_sigma70_r4_t2"/>
</dbReference>
<dbReference type="KEGG" id="jas:FJQ89_06320"/>
<proteinExistence type="inferred from homology"/>
<dbReference type="InterPro" id="IPR007627">
    <property type="entry name" value="RNA_pol_sigma70_r2"/>
</dbReference>
<name>A0A4Y6RC93_9BURK</name>
<dbReference type="Gene3D" id="1.10.10.10">
    <property type="entry name" value="Winged helix-like DNA-binding domain superfamily/Winged helix DNA-binding domain"/>
    <property type="match status" value="1"/>
</dbReference>
<dbReference type="Proteomes" id="UP000316665">
    <property type="component" value="Chromosome"/>
</dbReference>